<keyword evidence="1" id="KW-0812">Transmembrane</keyword>
<dbReference type="STRING" id="1090615.SAMN04515671_3221"/>
<evidence type="ECO:0000313" key="3">
    <source>
        <dbReference type="Proteomes" id="UP000198741"/>
    </source>
</evidence>
<dbReference type="RefSeq" id="WP_090477483.1">
    <property type="nucleotide sequence ID" value="NZ_LT629710.1"/>
</dbReference>
<proteinExistence type="predicted"/>
<evidence type="ECO:0000313" key="2">
    <source>
        <dbReference type="EMBL" id="SDP19908.1"/>
    </source>
</evidence>
<feature type="transmembrane region" description="Helical" evidence="1">
    <location>
        <begin position="21"/>
        <end position="49"/>
    </location>
</feature>
<feature type="transmembrane region" description="Helical" evidence="1">
    <location>
        <begin position="55"/>
        <end position="76"/>
    </location>
</feature>
<protein>
    <submittedName>
        <fullName evidence="2">Uncharacterized protein</fullName>
    </submittedName>
</protein>
<keyword evidence="1" id="KW-1133">Transmembrane helix</keyword>
<dbReference type="AlphaFoldDB" id="A0A1H0QT91"/>
<accession>A0A1H0QT91</accession>
<organism evidence="2 3">
    <name type="scientific">Nakamurella panacisegetis</name>
    <dbReference type="NCBI Taxonomy" id="1090615"/>
    <lineage>
        <taxon>Bacteria</taxon>
        <taxon>Bacillati</taxon>
        <taxon>Actinomycetota</taxon>
        <taxon>Actinomycetes</taxon>
        <taxon>Nakamurellales</taxon>
        <taxon>Nakamurellaceae</taxon>
        <taxon>Nakamurella</taxon>
    </lineage>
</organism>
<keyword evidence="1" id="KW-0472">Membrane</keyword>
<gene>
    <name evidence="2" type="ORF">SAMN04515671_3221</name>
</gene>
<keyword evidence="3" id="KW-1185">Reference proteome</keyword>
<evidence type="ECO:0000256" key="1">
    <source>
        <dbReference type="SAM" id="Phobius"/>
    </source>
</evidence>
<reference evidence="2 3" key="1">
    <citation type="submission" date="2016-10" db="EMBL/GenBank/DDBJ databases">
        <authorList>
            <person name="de Groot N.N."/>
        </authorList>
    </citation>
    <scope>NUCLEOTIDE SEQUENCE [LARGE SCALE GENOMIC DNA]</scope>
    <source>
        <strain evidence="3">P4-7,KCTC 19426,CECT 7604</strain>
    </source>
</reference>
<name>A0A1H0QT91_9ACTN</name>
<sequence>MTTTHERRTTVGHRPTDRRPDVAAVLLLTTATVGALLALATGVVLSYLVFPEPTMWRLVVVGAALVGSVAPLRRLIGLATRRARRATVRGLDRSSF</sequence>
<dbReference type="Proteomes" id="UP000198741">
    <property type="component" value="Chromosome I"/>
</dbReference>
<dbReference type="EMBL" id="LT629710">
    <property type="protein sequence ID" value="SDP19908.1"/>
    <property type="molecule type" value="Genomic_DNA"/>
</dbReference>